<gene>
    <name evidence="2" type="ORF">EPA93_08920</name>
</gene>
<dbReference type="OrthoDB" id="2633851at2"/>
<keyword evidence="1" id="KW-0732">Signal</keyword>
<reference evidence="2 3" key="1">
    <citation type="submission" date="2019-01" db="EMBL/GenBank/DDBJ databases">
        <title>Ktedonosporobacter rubrisoli SCAWS-G2.</title>
        <authorList>
            <person name="Huang Y."/>
            <person name="Yan B."/>
        </authorList>
    </citation>
    <scope>NUCLEOTIDE SEQUENCE [LARGE SCALE GENOMIC DNA]</scope>
    <source>
        <strain evidence="2 3">SCAWS-G2</strain>
    </source>
</reference>
<dbReference type="EMBL" id="CP035758">
    <property type="protein sequence ID" value="QBD76123.1"/>
    <property type="molecule type" value="Genomic_DNA"/>
</dbReference>
<proteinExistence type="predicted"/>
<dbReference type="KEGG" id="kbs:EPA93_08920"/>
<sequence>MPPKSIALILIILVFCVACGSADNQQPTSISQSVTVELDIYSGQPNPTWMLTTQERSELVKRLQKLPTLSAVPSVDNLGYRGFLIHNPSNESGIGTEVRVYQGSIIITDQGNSRAYKDSHALEQWLKEQASVHGQADVLKAVTP</sequence>
<dbReference type="RefSeq" id="WP_129886718.1">
    <property type="nucleotide sequence ID" value="NZ_CP035758.1"/>
</dbReference>
<evidence type="ECO:0000313" key="2">
    <source>
        <dbReference type="EMBL" id="QBD76123.1"/>
    </source>
</evidence>
<feature type="chain" id="PRO_5020595752" evidence="1">
    <location>
        <begin position="23"/>
        <end position="144"/>
    </location>
</feature>
<dbReference type="Proteomes" id="UP000290365">
    <property type="component" value="Chromosome"/>
</dbReference>
<dbReference type="AlphaFoldDB" id="A0A4P6JM08"/>
<protein>
    <submittedName>
        <fullName evidence="2">Uncharacterized protein</fullName>
    </submittedName>
</protein>
<keyword evidence="3" id="KW-1185">Reference proteome</keyword>
<evidence type="ECO:0000313" key="3">
    <source>
        <dbReference type="Proteomes" id="UP000290365"/>
    </source>
</evidence>
<organism evidence="2 3">
    <name type="scientific">Ktedonosporobacter rubrisoli</name>
    <dbReference type="NCBI Taxonomy" id="2509675"/>
    <lineage>
        <taxon>Bacteria</taxon>
        <taxon>Bacillati</taxon>
        <taxon>Chloroflexota</taxon>
        <taxon>Ktedonobacteria</taxon>
        <taxon>Ktedonobacterales</taxon>
        <taxon>Ktedonosporobacteraceae</taxon>
        <taxon>Ktedonosporobacter</taxon>
    </lineage>
</organism>
<feature type="signal peptide" evidence="1">
    <location>
        <begin position="1"/>
        <end position="22"/>
    </location>
</feature>
<name>A0A4P6JM08_KTERU</name>
<accession>A0A4P6JM08</accession>
<evidence type="ECO:0000256" key="1">
    <source>
        <dbReference type="SAM" id="SignalP"/>
    </source>
</evidence>